<evidence type="ECO:0000256" key="2">
    <source>
        <dbReference type="ARBA" id="ARBA00022898"/>
    </source>
</evidence>
<dbReference type="Gene3D" id="2.40.37.10">
    <property type="entry name" value="Lyase, Ornithine Decarboxylase, Chain A, domain 1"/>
    <property type="match status" value="1"/>
</dbReference>
<comment type="caution">
    <text evidence="6">The sequence shown here is derived from an EMBL/GenBank/DDBJ whole genome shotgun (WGS) entry which is preliminary data.</text>
</comment>
<dbReference type="EMBL" id="CAJOBI010001837">
    <property type="protein sequence ID" value="CAF3901798.1"/>
    <property type="molecule type" value="Genomic_DNA"/>
</dbReference>
<feature type="domain" description="Alanine racemase C-terminal" evidence="5">
    <location>
        <begin position="177"/>
        <end position="302"/>
    </location>
</feature>
<keyword evidence="2 4" id="KW-0663">Pyridoxal phosphate</keyword>
<comment type="cofactor">
    <cofactor evidence="1 4">
        <name>pyridoxal 5'-phosphate</name>
        <dbReference type="ChEBI" id="CHEBI:597326"/>
    </cofactor>
</comment>
<dbReference type="InterPro" id="IPR029066">
    <property type="entry name" value="PLP-binding_barrel"/>
</dbReference>
<dbReference type="InterPro" id="IPR001608">
    <property type="entry name" value="Ala_racemase_N"/>
</dbReference>
<evidence type="ECO:0000313" key="7">
    <source>
        <dbReference type="EMBL" id="CAF1463552.1"/>
    </source>
</evidence>
<reference evidence="6" key="1">
    <citation type="submission" date="2021-02" db="EMBL/GenBank/DDBJ databases">
        <authorList>
            <person name="Nowell W R."/>
        </authorList>
    </citation>
    <scope>NUCLEOTIDE SEQUENCE</scope>
</reference>
<dbReference type="GO" id="GO:0005829">
    <property type="term" value="C:cytosol"/>
    <property type="evidence" value="ECO:0007669"/>
    <property type="project" value="TreeGrafter"/>
</dbReference>
<dbReference type="InterPro" id="IPR000821">
    <property type="entry name" value="Ala_racemase"/>
</dbReference>
<evidence type="ECO:0000313" key="6">
    <source>
        <dbReference type="EMBL" id="CAF1046708.1"/>
    </source>
</evidence>
<dbReference type="SMART" id="SM01005">
    <property type="entry name" value="Ala_racemase_C"/>
    <property type="match status" value="1"/>
</dbReference>
<dbReference type="SUPFAM" id="SSF50621">
    <property type="entry name" value="Alanine racemase C-terminal domain-like"/>
    <property type="match status" value="1"/>
</dbReference>
<dbReference type="Proteomes" id="UP000663855">
    <property type="component" value="Unassembled WGS sequence"/>
</dbReference>
<dbReference type="GO" id="GO:0008784">
    <property type="term" value="F:alanine racemase activity"/>
    <property type="evidence" value="ECO:0007669"/>
    <property type="project" value="InterPro"/>
</dbReference>
<accession>A0A814KAB0</accession>
<dbReference type="InterPro" id="IPR009006">
    <property type="entry name" value="Ala_racemase/Decarboxylase_C"/>
</dbReference>
<dbReference type="GO" id="GO:0030632">
    <property type="term" value="P:D-alanine biosynthetic process"/>
    <property type="evidence" value="ECO:0007669"/>
    <property type="project" value="TreeGrafter"/>
</dbReference>
<evidence type="ECO:0000259" key="5">
    <source>
        <dbReference type="SMART" id="SM01005"/>
    </source>
</evidence>
<dbReference type="Proteomes" id="UP000663887">
    <property type="component" value="Unassembled WGS sequence"/>
</dbReference>
<dbReference type="OrthoDB" id="186866at2759"/>
<feature type="modified residue" description="N6-(pyridoxal phosphate)lysine" evidence="4">
    <location>
        <position position="39"/>
    </location>
</feature>
<evidence type="ECO:0000313" key="13">
    <source>
        <dbReference type="EMBL" id="CAF4178137.1"/>
    </source>
</evidence>
<dbReference type="Proteomes" id="UP000676336">
    <property type="component" value="Unassembled WGS sequence"/>
</dbReference>
<evidence type="ECO:0000313" key="9">
    <source>
        <dbReference type="EMBL" id="CAF2236001.1"/>
    </source>
</evidence>
<dbReference type="EMBL" id="CAJNOV010001044">
    <property type="protein sequence ID" value="CAF1046708.1"/>
    <property type="molecule type" value="Genomic_DNA"/>
</dbReference>
<evidence type="ECO:0000256" key="4">
    <source>
        <dbReference type="PIRSR" id="PIRSR600821-50"/>
    </source>
</evidence>
<dbReference type="EMBL" id="CAJOBH010003758">
    <property type="protein sequence ID" value="CAF3964850.1"/>
    <property type="molecule type" value="Genomic_DNA"/>
</dbReference>
<dbReference type="EMBL" id="CAJOBJ010003306">
    <property type="protein sequence ID" value="CAF3960597.1"/>
    <property type="molecule type" value="Genomic_DNA"/>
</dbReference>
<dbReference type="EMBL" id="CAJNOW010005771">
    <property type="protein sequence ID" value="CAF1463552.1"/>
    <property type="molecule type" value="Genomic_DNA"/>
</dbReference>
<evidence type="ECO:0000313" key="10">
    <source>
        <dbReference type="EMBL" id="CAF3901798.1"/>
    </source>
</evidence>
<evidence type="ECO:0000313" key="12">
    <source>
        <dbReference type="EMBL" id="CAF3964850.1"/>
    </source>
</evidence>
<dbReference type="PANTHER" id="PTHR30511">
    <property type="entry name" value="ALANINE RACEMASE"/>
    <property type="match status" value="1"/>
</dbReference>
<dbReference type="SUPFAM" id="SSF51419">
    <property type="entry name" value="PLP-binding barrel"/>
    <property type="match status" value="1"/>
</dbReference>
<sequence length="335" mass="36802">MYSLLRPTWVQADLDAVSYNVRELKRFIGEKVRLMTVVKVNAYGHGFVETARTALASGATWLGVAILDEALLLRSQLTKDAPILVLGYVPPQHLSVASRSKITVTDISLAWVQEASCVAHEQFDFHLKVDTGLNRIGCATPFHSNKTFFDTVRCGGALIGLLKEPLEQPLSFPLQKAISVYSMLDLVKQVNASEKIGYEGTYTTTQTEWIGTVPIGYADGWRQSYKPISVLIEGKRFPIVGRIVIDQLMIGLDRMYPVGSLVTFIGQDGNDTITVEYIASEGNTPIGELLCSFSSRIPRIYKSNLSIGSSENGVLQPIPLLGAILLLAIREHKCG</sequence>
<dbReference type="AlphaFoldDB" id="A0A814KAB0"/>
<protein>
    <recommendedName>
        <fullName evidence="5">Alanine racemase C-terminal domain-containing protein</fullName>
    </recommendedName>
</protein>
<dbReference type="InterPro" id="IPR011079">
    <property type="entry name" value="Ala_racemase_C"/>
</dbReference>
<dbReference type="Proteomes" id="UP000663824">
    <property type="component" value="Unassembled WGS sequence"/>
</dbReference>
<dbReference type="PANTHER" id="PTHR30511:SF0">
    <property type="entry name" value="ALANINE RACEMASE, CATABOLIC-RELATED"/>
    <property type="match status" value="1"/>
</dbReference>
<proteinExistence type="predicted"/>
<dbReference type="GO" id="GO:0030170">
    <property type="term" value="F:pyridoxal phosphate binding"/>
    <property type="evidence" value="ECO:0007669"/>
    <property type="project" value="TreeGrafter"/>
</dbReference>
<dbReference type="Proteomes" id="UP000681720">
    <property type="component" value="Unassembled WGS sequence"/>
</dbReference>
<evidence type="ECO:0000256" key="3">
    <source>
        <dbReference type="ARBA" id="ARBA00023235"/>
    </source>
</evidence>
<name>A0A814KAB0_9BILA</name>
<evidence type="ECO:0000313" key="11">
    <source>
        <dbReference type="EMBL" id="CAF3960597.1"/>
    </source>
</evidence>
<evidence type="ECO:0000256" key="1">
    <source>
        <dbReference type="ARBA" id="ARBA00001933"/>
    </source>
</evidence>
<dbReference type="Pfam" id="PF00842">
    <property type="entry name" value="Ala_racemase_C"/>
    <property type="match status" value="1"/>
</dbReference>
<dbReference type="CDD" id="cd00430">
    <property type="entry name" value="PLPDE_III_AR"/>
    <property type="match status" value="1"/>
</dbReference>
<dbReference type="Proteomes" id="UP000663842">
    <property type="component" value="Unassembled WGS sequence"/>
</dbReference>
<dbReference type="Proteomes" id="UP000663834">
    <property type="component" value="Unassembled WGS sequence"/>
</dbReference>
<dbReference type="EMBL" id="CAJNRG010017667">
    <property type="protein sequence ID" value="CAF2236001.1"/>
    <property type="molecule type" value="Genomic_DNA"/>
</dbReference>
<keyword evidence="3" id="KW-0413">Isomerase</keyword>
<dbReference type="Pfam" id="PF01168">
    <property type="entry name" value="Ala_racemase_N"/>
    <property type="match status" value="1"/>
</dbReference>
<dbReference type="PRINTS" id="PR00992">
    <property type="entry name" value="ALARACEMASE"/>
</dbReference>
<evidence type="ECO:0000313" key="8">
    <source>
        <dbReference type="EMBL" id="CAF1924237.1"/>
    </source>
</evidence>
<gene>
    <name evidence="12" type="ORF">BYL167_LOCUS11749</name>
    <name evidence="6" type="ORF">CJN711_LOCUS4542</name>
    <name evidence="11" type="ORF">GIL414_LOCUS9598</name>
    <name evidence="7" type="ORF">KQP761_LOCUS12658</name>
    <name evidence="8" type="ORF">MBJ925_LOCUS3089</name>
    <name evidence="10" type="ORF">SMN809_LOCUS6675</name>
    <name evidence="13" type="ORF">UXM345_LOCUS26688</name>
    <name evidence="9" type="ORF">XDN619_LOCUS34583</name>
</gene>
<organism evidence="6 14">
    <name type="scientific">Rotaria magnacalcarata</name>
    <dbReference type="NCBI Taxonomy" id="392030"/>
    <lineage>
        <taxon>Eukaryota</taxon>
        <taxon>Metazoa</taxon>
        <taxon>Spiralia</taxon>
        <taxon>Gnathifera</taxon>
        <taxon>Rotifera</taxon>
        <taxon>Eurotatoria</taxon>
        <taxon>Bdelloidea</taxon>
        <taxon>Philodinida</taxon>
        <taxon>Philodinidae</taxon>
        <taxon>Rotaria</taxon>
    </lineage>
</organism>
<evidence type="ECO:0000313" key="14">
    <source>
        <dbReference type="Proteomes" id="UP000663855"/>
    </source>
</evidence>
<dbReference type="Gene3D" id="3.20.20.10">
    <property type="entry name" value="Alanine racemase"/>
    <property type="match status" value="2"/>
</dbReference>
<dbReference type="EMBL" id="CAJNRE010000188">
    <property type="protein sequence ID" value="CAF1924237.1"/>
    <property type="molecule type" value="Genomic_DNA"/>
</dbReference>
<dbReference type="Proteomes" id="UP000681967">
    <property type="component" value="Unassembled WGS sequence"/>
</dbReference>
<dbReference type="EMBL" id="CAJOBF010005519">
    <property type="protein sequence ID" value="CAF4178137.1"/>
    <property type="molecule type" value="Genomic_DNA"/>
</dbReference>